<name>A0A261S1V6_9BORD</name>
<dbReference type="RefSeq" id="WP_094855744.1">
    <property type="nucleotide sequence ID" value="NZ_NEVM01000005.1"/>
</dbReference>
<dbReference type="InterPro" id="IPR005064">
    <property type="entry name" value="BUG"/>
</dbReference>
<organism evidence="2 3">
    <name type="scientific">Bordetella genomosp. 10</name>
    <dbReference type="NCBI Taxonomy" id="1416804"/>
    <lineage>
        <taxon>Bacteria</taxon>
        <taxon>Pseudomonadati</taxon>
        <taxon>Pseudomonadota</taxon>
        <taxon>Betaproteobacteria</taxon>
        <taxon>Burkholderiales</taxon>
        <taxon>Alcaligenaceae</taxon>
        <taxon>Bordetella</taxon>
    </lineage>
</organism>
<evidence type="ECO:0008006" key="4">
    <source>
        <dbReference type="Google" id="ProtNLM"/>
    </source>
</evidence>
<protein>
    <recommendedName>
        <fullName evidence="4">ABC transporter substrate-binding protein</fullName>
    </recommendedName>
</protein>
<sequence>MSVIVSKWTRRAGAAWPRCARLARGLLGALGLMGLAGLSCGAAAAADWPTHSIRLVVPFPPGGGTDLVARAVAKSLSTTLGQPVVVENKPGAGGTLGSHVVALAPPDGYTLGIATSSTHVTSAILMKDTPYNPLTSFAPVSEIGSTGYVLAITPDFPASDMKSFIAYLRQHPGKVEYASVGPTTLGYLITKMLELDQKVSMTHVPYKGASQAYTDLMSGVVKAFFDNPVASAEYVKSGKLRALAVTQRTDLLPDTPSFAQVGIPGFDAVFWYGLVAPAGTPPAIVQKIQAGVAQFTGSAEGKAVLGRLGVEPMGSTPEAFARKIGDDIATWKAVADRAHIVAE</sequence>
<proteinExistence type="inferred from homology"/>
<dbReference type="OrthoDB" id="8652812at2"/>
<dbReference type="Pfam" id="PF03401">
    <property type="entry name" value="TctC"/>
    <property type="match status" value="1"/>
</dbReference>
<gene>
    <name evidence="2" type="ORF">CAL29_25800</name>
</gene>
<dbReference type="CDD" id="cd13578">
    <property type="entry name" value="PBP2_Bug27"/>
    <property type="match status" value="1"/>
</dbReference>
<dbReference type="PIRSF" id="PIRSF017082">
    <property type="entry name" value="YflP"/>
    <property type="match status" value="1"/>
</dbReference>
<comment type="caution">
    <text evidence="2">The sequence shown here is derived from an EMBL/GenBank/DDBJ whole genome shotgun (WGS) entry which is preliminary data.</text>
</comment>
<dbReference type="Gene3D" id="3.40.190.10">
    <property type="entry name" value="Periplasmic binding protein-like II"/>
    <property type="match status" value="1"/>
</dbReference>
<comment type="similarity">
    <text evidence="1">Belongs to the UPF0065 (bug) family.</text>
</comment>
<dbReference type="Proteomes" id="UP000216020">
    <property type="component" value="Unassembled WGS sequence"/>
</dbReference>
<dbReference type="Gene3D" id="3.40.190.150">
    <property type="entry name" value="Bordetella uptake gene, domain 1"/>
    <property type="match status" value="1"/>
</dbReference>
<evidence type="ECO:0000256" key="1">
    <source>
        <dbReference type="ARBA" id="ARBA00006987"/>
    </source>
</evidence>
<keyword evidence="3" id="KW-1185">Reference proteome</keyword>
<dbReference type="EMBL" id="NEVM01000005">
    <property type="protein sequence ID" value="OZI31334.1"/>
    <property type="molecule type" value="Genomic_DNA"/>
</dbReference>
<dbReference type="PANTHER" id="PTHR42928">
    <property type="entry name" value="TRICARBOXYLATE-BINDING PROTEIN"/>
    <property type="match status" value="1"/>
</dbReference>
<evidence type="ECO:0000313" key="2">
    <source>
        <dbReference type="EMBL" id="OZI31334.1"/>
    </source>
</evidence>
<reference evidence="3" key="1">
    <citation type="submission" date="2017-05" db="EMBL/GenBank/DDBJ databases">
        <title>Complete and WGS of Bordetella genogroups.</title>
        <authorList>
            <person name="Spilker T."/>
            <person name="Lipuma J."/>
        </authorList>
    </citation>
    <scope>NUCLEOTIDE SEQUENCE [LARGE SCALE GENOMIC DNA]</scope>
    <source>
        <strain evidence="3">AU16122</strain>
    </source>
</reference>
<dbReference type="PANTHER" id="PTHR42928:SF5">
    <property type="entry name" value="BLR1237 PROTEIN"/>
    <property type="match status" value="1"/>
</dbReference>
<dbReference type="SUPFAM" id="SSF53850">
    <property type="entry name" value="Periplasmic binding protein-like II"/>
    <property type="match status" value="1"/>
</dbReference>
<dbReference type="AlphaFoldDB" id="A0A261S1V6"/>
<dbReference type="InterPro" id="IPR042100">
    <property type="entry name" value="Bug_dom1"/>
</dbReference>
<evidence type="ECO:0000313" key="3">
    <source>
        <dbReference type="Proteomes" id="UP000216020"/>
    </source>
</evidence>
<accession>A0A261S1V6</accession>